<evidence type="ECO:0000313" key="8">
    <source>
        <dbReference type="EMBL" id="OGF40926.1"/>
    </source>
</evidence>
<keyword evidence="3" id="KW-0808">Transferase</keyword>
<feature type="transmembrane region" description="Helical" evidence="7">
    <location>
        <begin position="48"/>
        <end position="66"/>
    </location>
</feature>
<feature type="transmembrane region" description="Helical" evidence="7">
    <location>
        <begin position="192"/>
        <end position="214"/>
    </location>
</feature>
<feature type="transmembrane region" description="Helical" evidence="7">
    <location>
        <begin position="168"/>
        <end position="186"/>
    </location>
</feature>
<organism evidence="8 9">
    <name type="scientific">Candidatus Falkowbacteria bacterium RIFOXYD2_FULL_34_120</name>
    <dbReference type="NCBI Taxonomy" id="1798007"/>
    <lineage>
        <taxon>Bacteria</taxon>
        <taxon>Candidatus Falkowiibacteriota</taxon>
    </lineage>
</organism>
<dbReference type="PANTHER" id="PTHR22926">
    <property type="entry name" value="PHOSPHO-N-ACETYLMURAMOYL-PENTAPEPTIDE-TRANSFERASE"/>
    <property type="match status" value="1"/>
</dbReference>
<feature type="transmembrane region" description="Helical" evidence="7">
    <location>
        <begin position="6"/>
        <end position="27"/>
    </location>
</feature>
<evidence type="ECO:0000256" key="4">
    <source>
        <dbReference type="ARBA" id="ARBA00022692"/>
    </source>
</evidence>
<feature type="transmembrane region" description="Helical" evidence="7">
    <location>
        <begin position="221"/>
        <end position="241"/>
    </location>
</feature>
<accession>A0A1F5TPW1</accession>
<dbReference type="GO" id="GO:0071555">
    <property type="term" value="P:cell wall organization"/>
    <property type="evidence" value="ECO:0007669"/>
    <property type="project" value="TreeGrafter"/>
</dbReference>
<dbReference type="GO" id="GO:0005886">
    <property type="term" value="C:plasma membrane"/>
    <property type="evidence" value="ECO:0007669"/>
    <property type="project" value="UniProtKB-SubCell"/>
</dbReference>
<keyword evidence="2" id="KW-1003">Cell membrane</keyword>
<evidence type="ECO:0000256" key="7">
    <source>
        <dbReference type="SAM" id="Phobius"/>
    </source>
</evidence>
<reference evidence="8 9" key="1">
    <citation type="journal article" date="2016" name="Nat. Commun.">
        <title>Thousands of microbial genomes shed light on interconnected biogeochemical processes in an aquifer system.</title>
        <authorList>
            <person name="Anantharaman K."/>
            <person name="Brown C.T."/>
            <person name="Hug L.A."/>
            <person name="Sharon I."/>
            <person name="Castelle C.J."/>
            <person name="Probst A.J."/>
            <person name="Thomas B.C."/>
            <person name="Singh A."/>
            <person name="Wilkins M.J."/>
            <person name="Karaoz U."/>
            <person name="Brodie E.L."/>
            <person name="Williams K.H."/>
            <person name="Hubbard S.S."/>
            <person name="Banfield J.F."/>
        </authorList>
    </citation>
    <scope>NUCLEOTIDE SEQUENCE [LARGE SCALE GENOMIC DNA]</scope>
</reference>
<evidence type="ECO:0000256" key="2">
    <source>
        <dbReference type="ARBA" id="ARBA00022475"/>
    </source>
</evidence>
<feature type="transmembrane region" description="Helical" evidence="7">
    <location>
        <begin position="321"/>
        <end position="341"/>
    </location>
</feature>
<dbReference type="Pfam" id="PF00953">
    <property type="entry name" value="Glycos_transf_4"/>
    <property type="match status" value="1"/>
</dbReference>
<feature type="transmembrane region" description="Helical" evidence="7">
    <location>
        <begin position="78"/>
        <end position="96"/>
    </location>
</feature>
<dbReference type="GO" id="GO:0016780">
    <property type="term" value="F:phosphotransferase activity, for other substituted phosphate groups"/>
    <property type="evidence" value="ECO:0007669"/>
    <property type="project" value="InterPro"/>
</dbReference>
<evidence type="ECO:0000313" key="9">
    <source>
        <dbReference type="Proteomes" id="UP000177579"/>
    </source>
</evidence>
<proteinExistence type="predicted"/>
<dbReference type="GO" id="GO:0009103">
    <property type="term" value="P:lipopolysaccharide biosynthetic process"/>
    <property type="evidence" value="ECO:0007669"/>
    <property type="project" value="TreeGrafter"/>
</dbReference>
<gene>
    <name evidence="8" type="ORF">A2531_04150</name>
</gene>
<evidence type="ECO:0000256" key="6">
    <source>
        <dbReference type="ARBA" id="ARBA00023136"/>
    </source>
</evidence>
<keyword evidence="5 7" id="KW-1133">Transmembrane helix</keyword>
<protein>
    <recommendedName>
        <fullName evidence="10">Undecaprenyl-phosphate alpha-N-acetylglucosaminyl 1-phosphate transferase</fullName>
    </recommendedName>
</protein>
<feature type="transmembrane region" description="Helical" evidence="7">
    <location>
        <begin position="298"/>
        <end position="315"/>
    </location>
</feature>
<dbReference type="GO" id="GO:0044038">
    <property type="term" value="P:cell wall macromolecule biosynthetic process"/>
    <property type="evidence" value="ECO:0007669"/>
    <property type="project" value="TreeGrafter"/>
</dbReference>
<sequence>MWIYYVKIAIFTILATTLFVSLIRRLVLSFGILDFPDIERKKHQKGTPLLGGVGIFIAFFLMLFYIKNDILSGNLETSHWLGVFVGSCFLMIGGFLDDKFKLKAKWQIVWPVLAAFSVIVGGVNIEKVTNPFGGTIDFGVGDFSFISSIFIFLWLLGMMYTTKLLDGVDGLVTGVTAIGAFVIFLFTMTTKYYQADIGIASFVLFFCLLVFLIFNWYPAKIFLGEGGSLFLGFILGVLAVISGGKIAIALLVMGIPIMDVIWIMTTRIKNKQNPFTFSDRKHLHFRLIDLGFDQRKTVLFYYLSSTIFGLSALFLQSRGKFFAILLLIFIMMTIVISFNIFDKKNKNV</sequence>
<dbReference type="CDD" id="cd06853">
    <property type="entry name" value="GT_WecA_like"/>
    <property type="match status" value="1"/>
</dbReference>
<dbReference type="AlphaFoldDB" id="A0A1F5TPW1"/>
<comment type="caution">
    <text evidence="8">The sequence shown here is derived from an EMBL/GenBank/DDBJ whole genome shotgun (WGS) entry which is preliminary data.</text>
</comment>
<feature type="transmembrane region" description="Helical" evidence="7">
    <location>
        <begin position="108"/>
        <end position="126"/>
    </location>
</feature>
<dbReference type="PANTHER" id="PTHR22926:SF3">
    <property type="entry name" value="UNDECAPRENYL-PHOSPHATE ALPHA-N-ACETYLGLUCOSAMINYL 1-PHOSPHATE TRANSFERASE"/>
    <property type="match status" value="1"/>
</dbReference>
<feature type="transmembrane region" description="Helical" evidence="7">
    <location>
        <begin position="138"/>
        <end position="156"/>
    </location>
</feature>
<dbReference type="InterPro" id="IPR000715">
    <property type="entry name" value="Glycosyl_transferase_4"/>
</dbReference>
<dbReference type="EMBL" id="MFGO01000018">
    <property type="protein sequence ID" value="OGF40926.1"/>
    <property type="molecule type" value="Genomic_DNA"/>
</dbReference>
<evidence type="ECO:0000256" key="5">
    <source>
        <dbReference type="ARBA" id="ARBA00022989"/>
    </source>
</evidence>
<name>A0A1F5TPW1_9BACT</name>
<keyword evidence="6 7" id="KW-0472">Membrane</keyword>
<keyword evidence="4 7" id="KW-0812">Transmembrane</keyword>
<evidence type="ECO:0000256" key="3">
    <source>
        <dbReference type="ARBA" id="ARBA00022679"/>
    </source>
</evidence>
<comment type="subcellular location">
    <subcellularLocation>
        <location evidence="1">Cell membrane</location>
        <topology evidence="1">Multi-pass membrane protein</topology>
    </subcellularLocation>
</comment>
<evidence type="ECO:0008006" key="10">
    <source>
        <dbReference type="Google" id="ProtNLM"/>
    </source>
</evidence>
<evidence type="ECO:0000256" key="1">
    <source>
        <dbReference type="ARBA" id="ARBA00004651"/>
    </source>
</evidence>
<dbReference type="Proteomes" id="UP000177579">
    <property type="component" value="Unassembled WGS sequence"/>
</dbReference>